<dbReference type="CDD" id="cd06863">
    <property type="entry name" value="PX_Atg24p"/>
    <property type="match status" value="1"/>
</dbReference>
<evidence type="ECO:0000256" key="6">
    <source>
        <dbReference type="ARBA" id="ARBA00023121"/>
    </source>
</evidence>
<dbReference type="Proteomes" id="UP000008837">
    <property type="component" value="Unassembled WGS sequence"/>
</dbReference>
<evidence type="ECO:0000256" key="1">
    <source>
        <dbReference type="ARBA" id="ARBA00004170"/>
    </source>
</evidence>
<evidence type="ECO:0000259" key="9">
    <source>
        <dbReference type="PROSITE" id="PS50195"/>
    </source>
</evidence>
<dbReference type="GO" id="GO:0000407">
    <property type="term" value="C:phagophore assembly site"/>
    <property type="evidence" value="ECO:0007669"/>
    <property type="project" value="TreeGrafter"/>
</dbReference>
<comment type="similarity">
    <text evidence="3">Belongs to the sorting nexin family.</text>
</comment>
<feature type="compositionally biased region" description="Polar residues" evidence="8">
    <location>
        <begin position="28"/>
        <end position="45"/>
    </location>
</feature>
<dbReference type="InterPro" id="IPR001683">
    <property type="entry name" value="PX_dom"/>
</dbReference>
<dbReference type="OrthoDB" id="205639at2759"/>
<dbReference type="Gene3D" id="3.30.1520.10">
    <property type="entry name" value="Phox-like domain"/>
    <property type="match status" value="1"/>
</dbReference>
<dbReference type="STRING" id="425265.A8PTS5"/>
<keyword evidence="7" id="KW-0472">Membrane</keyword>
<evidence type="ECO:0000313" key="10">
    <source>
        <dbReference type="EMBL" id="EDP45482.1"/>
    </source>
</evidence>
<comment type="subcellular location">
    <subcellularLocation>
        <location evidence="2">Cytoplasm</location>
    </subcellularLocation>
    <subcellularLocation>
        <location evidence="1">Membrane</location>
        <topology evidence="1">Peripheral membrane protein</topology>
    </subcellularLocation>
</comment>
<evidence type="ECO:0000256" key="7">
    <source>
        <dbReference type="ARBA" id="ARBA00023136"/>
    </source>
</evidence>
<feature type="region of interest" description="Disordered" evidence="8">
    <location>
        <begin position="158"/>
        <end position="177"/>
    </location>
</feature>
<dbReference type="GO" id="GO:0061709">
    <property type="term" value="P:reticulophagy"/>
    <property type="evidence" value="ECO:0007669"/>
    <property type="project" value="TreeGrafter"/>
</dbReference>
<organism evidence="10 11">
    <name type="scientific">Malassezia globosa (strain ATCC MYA-4612 / CBS 7966)</name>
    <name type="common">Dandruff-associated fungus</name>
    <dbReference type="NCBI Taxonomy" id="425265"/>
    <lineage>
        <taxon>Eukaryota</taxon>
        <taxon>Fungi</taxon>
        <taxon>Dikarya</taxon>
        <taxon>Basidiomycota</taxon>
        <taxon>Ustilaginomycotina</taxon>
        <taxon>Malasseziomycetes</taxon>
        <taxon>Malasseziales</taxon>
        <taxon>Malasseziaceae</taxon>
        <taxon>Malassezia</taxon>
    </lineage>
</organism>
<sequence>MSSGDKNGLEWLGELRVLVLDPRKETHGAQQQNRTNDTHAPTTRGSQTFVSYGVRAETNLPHFSRTYMITRKRFQDFVFLHDALVSDFPACIVPPLPGKHRIGYLTGDRFSSEFIMRRCMELQLFLERVCRHPLLQRAKILQQFLESNEWHIDMHTHSGQPIASTSGAPTPEVPSSSTGGILESMSDIFVNAFTRVRKPDPRFIAIKAGLEGEEDRTTQWERVLLRNRTHVSGMFSGSLAWLVGCCIARPFRLCARYR</sequence>
<evidence type="ECO:0000256" key="5">
    <source>
        <dbReference type="ARBA" id="ARBA00022490"/>
    </source>
</evidence>
<evidence type="ECO:0000256" key="4">
    <source>
        <dbReference type="ARBA" id="ARBA00022448"/>
    </source>
</evidence>
<dbReference type="OMA" id="NDTHAPT"/>
<dbReference type="KEGG" id="mgl:MGL_0471"/>
<feature type="region of interest" description="Disordered" evidence="8">
    <location>
        <begin position="25"/>
        <end position="45"/>
    </location>
</feature>
<evidence type="ECO:0000256" key="3">
    <source>
        <dbReference type="ARBA" id="ARBA00010883"/>
    </source>
</evidence>
<feature type="domain" description="PX" evidence="9">
    <location>
        <begin position="30"/>
        <end position="152"/>
    </location>
</feature>
<evidence type="ECO:0000256" key="2">
    <source>
        <dbReference type="ARBA" id="ARBA00004496"/>
    </source>
</evidence>
<proteinExistence type="inferred from homology"/>
<dbReference type="GO" id="GO:0005769">
    <property type="term" value="C:early endosome"/>
    <property type="evidence" value="ECO:0007669"/>
    <property type="project" value="TreeGrafter"/>
</dbReference>
<dbReference type="PANTHER" id="PTHR45949">
    <property type="entry name" value="SORTING NEXIN-4"/>
    <property type="match status" value="1"/>
</dbReference>
<dbReference type="GO" id="GO:0034727">
    <property type="term" value="P:piecemeal microautophagy of the nucleus"/>
    <property type="evidence" value="ECO:0007669"/>
    <property type="project" value="TreeGrafter"/>
</dbReference>
<comment type="caution">
    <text evidence="10">The sequence shown here is derived from an EMBL/GenBank/DDBJ whole genome shotgun (WGS) entry which is preliminary data.</text>
</comment>
<keyword evidence="6" id="KW-0446">Lipid-binding</keyword>
<dbReference type="AlphaFoldDB" id="A8PTS5"/>
<dbReference type="InParanoid" id="A8PTS5"/>
<keyword evidence="11" id="KW-1185">Reference proteome</keyword>
<name>A8PTS5_MALGO</name>
<dbReference type="GeneID" id="5857002"/>
<accession>A8PTS5</accession>
<keyword evidence="4" id="KW-0813">Transport</keyword>
<dbReference type="EMBL" id="AAYY01000001">
    <property type="protein sequence ID" value="EDP45482.1"/>
    <property type="molecule type" value="Genomic_DNA"/>
</dbReference>
<protein>
    <recommendedName>
        <fullName evidence="9">PX domain-containing protein</fullName>
    </recommendedName>
</protein>
<dbReference type="SMART" id="SM00312">
    <property type="entry name" value="PX"/>
    <property type="match status" value="1"/>
</dbReference>
<dbReference type="GO" id="GO:0032456">
    <property type="term" value="P:endocytic recycling"/>
    <property type="evidence" value="ECO:0007669"/>
    <property type="project" value="TreeGrafter"/>
</dbReference>
<keyword evidence="5" id="KW-0963">Cytoplasm</keyword>
<dbReference type="GO" id="GO:0035091">
    <property type="term" value="F:phosphatidylinositol binding"/>
    <property type="evidence" value="ECO:0007669"/>
    <property type="project" value="InterPro"/>
</dbReference>
<dbReference type="GO" id="GO:0000422">
    <property type="term" value="P:autophagy of mitochondrion"/>
    <property type="evidence" value="ECO:0007669"/>
    <property type="project" value="TreeGrafter"/>
</dbReference>
<dbReference type="SUPFAM" id="SSF64268">
    <property type="entry name" value="PX domain"/>
    <property type="match status" value="1"/>
</dbReference>
<dbReference type="RefSeq" id="XP_001732696.1">
    <property type="nucleotide sequence ID" value="XM_001732644.1"/>
</dbReference>
<dbReference type="GO" id="GO:0016020">
    <property type="term" value="C:membrane"/>
    <property type="evidence" value="ECO:0007669"/>
    <property type="project" value="UniProtKB-SubCell"/>
</dbReference>
<evidence type="ECO:0000313" key="11">
    <source>
        <dbReference type="Proteomes" id="UP000008837"/>
    </source>
</evidence>
<dbReference type="VEuPathDB" id="FungiDB:MGL_0471"/>
<dbReference type="PANTHER" id="PTHR45949:SF2">
    <property type="entry name" value="SORTING NEXIN-4"/>
    <property type="match status" value="1"/>
</dbReference>
<dbReference type="PROSITE" id="PS50195">
    <property type="entry name" value="PX"/>
    <property type="match status" value="1"/>
</dbReference>
<dbReference type="Pfam" id="PF00787">
    <property type="entry name" value="PX"/>
    <property type="match status" value="1"/>
</dbReference>
<dbReference type="GO" id="GO:0015031">
    <property type="term" value="P:protein transport"/>
    <property type="evidence" value="ECO:0007669"/>
    <property type="project" value="TreeGrafter"/>
</dbReference>
<dbReference type="InterPro" id="IPR036871">
    <property type="entry name" value="PX_dom_sf"/>
</dbReference>
<reference evidence="10 11" key="1">
    <citation type="journal article" date="2007" name="Proc. Natl. Acad. Sci. U.S.A.">
        <title>Dandruff-associated Malassezia genomes reveal convergent and divergent virulence traits shared with plant and human fungal pathogens.</title>
        <authorList>
            <person name="Xu J."/>
            <person name="Saunders C.W."/>
            <person name="Hu P."/>
            <person name="Grant R.A."/>
            <person name="Boekhout T."/>
            <person name="Kuramae E.E."/>
            <person name="Kronstad J.W."/>
            <person name="Deangelis Y.M."/>
            <person name="Reeder N.L."/>
            <person name="Johnstone K.R."/>
            <person name="Leland M."/>
            <person name="Fieno A.M."/>
            <person name="Begley W.M."/>
            <person name="Sun Y."/>
            <person name="Lacey M.P."/>
            <person name="Chaudhary T."/>
            <person name="Keough T."/>
            <person name="Chu L."/>
            <person name="Sears R."/>
            <person name="Yuan B."/>
            <person name="Dawson T.L.Jr."/>
        </authorList>
    </citation>
    <scope>NUCLEOTIDE SEQUENCE [LARGE SCALE GENOMIC DNA]</scope>
    <source>
        <strain evidence="11">ATCC MYA-4612 / CBS 7966</strain>
    </source>
</reference>
<evidence type="ECO:0000256" key="8">
    <source>
        <dbReference type="SAM" id="MobiDB-lite"/>
    </source>
</evidence>
<gene>
    <name evidence="10" type="ORF">MGL_0471</name>
</gene>